<keyword evidence="3" id="KW-1185">Reference proteome</keyword>
<sequence>MKIKIKDRVLLGVVSGVLAGMPSLLLNIYEHKKGLVNMTYPQSAGTLSLKKSRINTIEGKIISHVTNAIGMSSSGVATTYIMSSTGRDHPILKGIGVHYLYGVILAAILPKFGLVAKVKPKFPVLGLIEHTISGVLCGLLVARLGDDSLFPDKRTSIDEKTYKKPVVNIKAKNSNI</sequence>
<protein>
    <recommendedName>
        <fullName evidence="4">DUF1440 domain-containing protein</fullName>
    </recommendedName>
</protein>
<keyword evidence="1" id="KW-0812">Transmembrane</keyword>
<keyword evidence="1" id="KW-1133">Transmembrane helix</keyword>
<evidence type="ECO:0000256" key="1">
    <source>
        <dbReference type="SAM" id="Phobius"/>
    </source>
</evidence>
<dbReference type="EMBL" id="VNHM01000037">
    <property type="protein sequence ID" value="TYO91690.1"/>
    <property type="molecule type" value="Genomic_DNA"/>
</dbReference>
<accession>A0A5S4ZMW0</accession>
<evidence type="ECO:0000313" key="3">
    <source>
        <dbReference type="Proteomes" id="UP000323166"/>
    </source>
</evidence>
<comment type="caution">
    <text evidence="2">The sequence shown here is derived from an EMBL/GenBank/DDBJ whole genome shotgun (WGS) entry which is preliminary data.</text>
</comment>
<name>A0A5S4ZMW0_9FIRM</name>
<dbReference type="RefSeq" id="WP_166512872.1">
    <property type="nucleotide sequence ID" value="NZ_VNHM01000037.1"/>
</dbReference>
<dbReference type="AlphaFoldDB" id="A0A5S4ZMW0"/>
<dbReference type="Proteomes" id="UP000323166">
    <property type="component" value="Unassembled WGS sequence"/>
</dbReference>
<feature type="transmembrane region" description="Helical" evidence="1">
    <location>
        <begin position="9"/>
        <end position="29"/>
    </location>
</feature>
<evidence type="ECO:0000313" key="2">
    <source>
        <dbReference type="EMBL" id="TYO91690.1"/>
    </source>
</evidence>
<reference evidence="2 3" key="1">
    <citation type="submission" date="2019-07" db="EMBL/GenBank/DDBJ databases">
        <title>Genomic Encyclopedia of Type Strains, Phase I: the one thousand microbial genomes (KMG-I) project.</title>
        <authorList>
            <person name="Kyrpides N."/>
        </authorList>
    </citation>
    <scope>NUCLEOTIDE SEQUENCE [LARGE SCALE GENOMIC DNA]</scope>
    <source>
        <strain evidence="2 3">DSM 6562</strain>
    </source>
</reference>
<proteinExistence type="predicted"/>
<feature type="transmembrane region" description="Helical" evidence="1">
    <location>
        <begin position="91"/>
        <end position="110"/>
    </location>
</feature>
<organism evidence="2 3">
    <name type="scientific">Desulfallas thermosapovorans DSM 6562</name>
    <dbReference type="NCBI Taxonomy" id="1121431"/>
    <lineage>
        <taxon>Bacteria</taxon>
        <taxon>Bacillati</taxon>
        <taxon>Bacillota</taxon>
        <taxon>Clostridia</taxon>
        <taxon>Eubacteriales</taxon>
        <taxon>Desulfallaceae</taxon>
        <taxon>Desulfallas</taxon>
    </lineage>
</organism>
<keyword evidence="1" id="KW-0472">Membrane</keyword>
<gene>
    <name evidence="2" type="ORF">LX24_02965</name>
</gene>
<feature type="transmembrane region" description="Helical" evidence="1">
    <location>
        <begin position="122"/>
        <end position="142"/>
    </location>
</feature>
<evidence type="ECO:0008006" key="4">
    <source>
        <dbReference type="Google" id="ProtNLM"/>
    </source>
</evidence>